<reference evidence="4 5" key="1">
    <citation type="submission" date="2019-08" db="EMBL/GenBank/DDBJ databases">
        <title>Lentzea from Indian Himalayas.</title>
        <authorList>
            <person name="Mandal S."/>
            <person name="Mallick Gupta A."/>
            <person name="Maiti P.K."/>
            <person name="Sarkar J."/>
            <person name="Mandal S."/>
        </authorList>
    </citation>
    <scope>NUCLEOTIDE SEQUENCE [LARGE SCALE GENOMIC DNA]</scope>
    <source>
        <strain evidence="4 5">PSKA42</strain>
    </source>
</reference>
<evidence type="ECO:0000259" key="3">
    <source>
        <dbReference type="Pfam" id="PF13191"/>
    </source>
</evidence>
<name>A0ABX1FQR6_9PSEU</name>
<keyword evidence="1" id="KW-0547">Nucleotide-binding</keyword>
<evidence type="ECO:0000256" key="1">
    <source>
        <dbReference type="ARBA" id="ARBA00022741"/>
    </source>
</evidence>
<dbReference type="PANTHER" id="PTHR16305">
    <property type="entry name" value="TESTICULAR SOLUBLE ADENYLYL CYCLASE"/>
    <property type="match status" value="1"/>
</dbReference>
<dbReference type="GO" id="GO:0005524">
    <property type="term" value="F:ATP binding"/>
    <property type="evidence" value="ECO:0007669"/>
    <property type="project" value="UniProtKB-KW"/>
</dbReference>
<dbReference type="InterPro" id="IPR041664">
    <property type="entry name" value="AAA_16"/>
</dbReference>
<feature type="non-terminal residue" evidence="4">
    <location>
        <position position="331"/>
    </location>
</feature>
<dbReference type="Proteomes" id="UP001515943">
    <property type="component" value="Unassembled WGS sequence"/>
</dbReference>
<dbReference type="RefSeq" id="WP_167978007.1">
    <property type="nucleotide sequence ID" value="NZ_VSRL01000170.1"/>
</dbReference>
<accession>A0ABX1FQR6</accession>
<dbReference type="EMBL" id="VSRL01000170">
    <property type="protein sequence ID" value="NKE61358.1"/>
    <property type="molecule type" value="Genomic_DNA"/>
</dbReference>
<protein>
    <submittedName>
        <fullName evidence="4">ATP-binding protein</fullName>
    </submittedName>
</protein>
<feature type="domain" description="Orc1-like AAA ATPase" evidence="3">
    <location>
        <begin position="3"/>
        <end position="136"/>
    </location>
</feature>
<dbReference type="PANTHER" id="PTHR16305:SF35">
    <property type="entry name" value="TRANSCRIPTIONAL ACTIVATOR DOMAIN"/>
    <property type="match status" value="1"/>
</dbReference>
<gene>
    <name evidence="4" type="ORF">FXN61_33160</name>
</gene>
<evidence type="ECO:0000313" key="4">
    <source>
        <dbReference type="EMBL" id="NKE61358.1"/>
    </source>
</evidence>
<evidence type="ECO:0000256" key="2">
    <source>
        <dbReference type="ARBA" id="ARBA00022840"/>
    </source>
</evidence>
<proteinExistence type="predicted"/>
<evidence type="ECO:0000313" key="5">
    <source>
        <dbReference type="Proteomes" id="UP001515943"/>
    </source>
</evidence>
<dbReference type="InterPro" id="IPR027417">
    <property type="entry name" value="P-loop_NTPase"/>
</dbReference>
<organism evidence="4 5">
    <name type="scientific">Lentzea indica</name>
    <dbReference type="NCBI Taxonomy" id="2604800"/>
    <lineage>
        <taxon>Bacteria</taxon>
        <taxon>Bacillati</taxon>
        <taxon>Actinomycetota</taxon>
        <taxon>Actinomycetes</taxon>
        <taxon>Pseudonocardiales</taxon>
        <taxon>Pseudonocardiaceae</taxon>
        <taxon>Lentzea</taxon>
    </lineage>
</organism>
<keyword evidence="5" id="KW-1185">Reference proteome</keyword>
<dbReference type="Pfam" id="PF13191">
    <property type="entry name" value="AAA_16"/>
    <property type="match status" value="1"/>
</dbReference>
<keyword evidence="2 4" id="KW-0067">ATP-binding</keyword>
<comment type="caution">
    <text evidence="4">The sequence shown here is derived from an EMBL/GenBank/DDBJ whole genome shotgun (WGS) entry which is preliminary data.</text>
</comment>
<dbReference type="SUPFAM" id="SSF52540">
    <property type="entry name" value="P-loop containing nucleoside triphosphate hydrolases"/>
    <property type="match status" value="1"/>
</dbReference>
<sequence length="331" mass="34111">MSLVGRERERELLAALAEAGGSLQIVGEPGVGKSALLASLDGHLVVGVEAEQDLPYAGLHQVLHPFLDLSTLPEVRRGALEVVFGLSDGAAPPVHLVGLAALELLSAAGPIVLVDDAHWLDQASRDVLGFVARRLSGAVLVATARTPVLAGVPTLSLEPLAEDDADALLAAVAPDLDAERRSRVLAQAAGNPLALNELPFGGNSLEEAFAARAATLPHEVRTALLMTALGGALAGLEPAVEARLVDRDGAFRHPLIRSAIVRAASAAERQDAHRRLAAETDEPDRRAWHLAAAVTGNDEEVACLLEKTADRALSAGGAAAGGQCVGTGRTA</sequence>